<feature type="domain" description="DUF7351" evidence="2">
    <location>
        <begin position="98"/>
        <end position="267"/>
    </location>
</feature>
<evidence type="ECO:0000313" key="5">
    <source>
        <dbReference type="Proteomes" id="UP000296216"/>
    </source>
</evidence>
<dbReference type="InterPro" id="IPR036388">
    <property type="entry name" value="WH-like_DNA-bd_sf"/>
</dbReference>
<dbReference type="EMBL" id="CP038631">
    <property type="protein sequence ID" value="QCC45843.1"/>
    <property type="molecule type" value="Genomic_DNA"/>
</dbReference>
<dbReference type="Pfam" id="PF24042">
    <property type="entry name" value="DUF7351"/>
    <property type="match status" value="1"/>
</dbReference>
<dbReference type="InterPro" id="IPR036390">
    <property type="entry name" value="WH_DNA-bd_sf"/>
</dbReference>
<reference evidence="3" key="3">
    <citation type="journal article" name="MicrobiologyOpen">
        <title>Whole-genome comparison between the type strain of Halobacterium salinarum (DSM 3754(T)) and the laboratory strains R1 and NRC-1.</title>
        <authorList>
            <person name="Pfeiffer F."/>
            <person name="Losensky G."/>
            <person name="Marchfelder A."/>
            <person name="Habermann B."/>
            <person name="Dyall-Smith M."/>
        </authorList>
    </citation>
    <scope>NUCLEOTIDE SEQUENCE</scope>
    <source>
        <strain evidence="3">91-R6</strain>
    </source>
</reference>
<evidence type="ECO:0000313" key="4">
    <source>
        <dbReference type="EMBL" id="TYO82102.1"/>
    </source>
</evidence>
<dbReference type="Gene3D" id="1.10.10.10">
    <property type="entry name" value="Winged helix-like DNA-binding domain superfamily/Winged helix DNA-binding domain"/>
    <property type="match status" value="1"/>
</dbReference>
<gene>
    <name evidence="4" type="ORF">APQ99_00620</name>
    <name evidence="3" type="ORF">HBSAL_11005</name>
</gene>
<evidence type="ECO:0000259" key="1">
    <source>
        <dbReference type="Pfam" id="PF24038"/>
    </source>
</evidence>
<evidence type="ECO:0000259" key="2">
    <source>
        <dbReference type="Pfam" id="PF24042"/>
    </source>
</evidence>
<name>A0A4D6GVN4_HALS9</name>
<evidence type="ECO:0000313" key="6">
    <source>
        <dbReference type="Proteomes" id="UP000323075"/>
    </source>
</evidence>
<dbReference type="InterPro" id="IPR055771">
    <property type="entry name" value="DUF7347"/>
</dbReference>
<dbReference type="AlphaFoldDB" id="A0A4D6GVN4"/>
<dbReference type="CDD" id="cd00090">
    <property type="entry name" value="HTH_ARSR"/>
    <property type="match status" value="1"/>
</dbReference>
<accession>A0A4D6GVN4</accession>
<dbReference type="Proteomes" id="UP000323075">
    <property type="component" value="Unassembled WGS sequence"/>
</dbReference>
<proteinExistence type="predicted"/>
<reference evidence="3 5" key="1">
    <citation type="journal article" date="2019" name="Microbiol. Resour. Announc.">
        <title>The Genome Sequence of the Halobacterium salinarum Type Strain Is Closely Related to That of Laboratory Strains NRC-1 and R1.</title>
        <authorList>
            <person name="Pfeiffer F."/>
            <person name="Marchfelder A."/>
            <person name="Habermann B."/>
            <person name="Dyall-Smith M.L."/>
        </authorList>
    </citation>
    <scope>NUCLEOTIDE SEQUENCE [LARGE SCALE GENOMIC DNA]</scope>
    <source>
        <strain evidence="3">91-R6</strain>
        <strain evidence="5">ATCC 33171 / DSM 3754 / JCM 8978 / NBRC 102687 / NCIMB 764 / 91-R6</strain>
    </source>
</reference>
<protein>
    <submittedName>
        <fullName evidence="3">HTH domain protein</fullName>
    </submittedName>
    <submittedName>
        <fullName evidence="4">Helix-turn-helix domain-containing protein</fullName>
    </submittedName>
</protein>
<dbReference type="Pfam" id="PF24038">
    <property type="entry name" value="DUF7347"/>
    <property type="match status" value="1"/>
</dbReference>
<dbReference type="RefSeq" id="WP_010903654.1">
    <property type="nucleotide sequence ID" value="NZ_VRYN01000001.1"/>
</dbReference>
<dbReference type="SUPFAM" id="SSF46785">
    <property type="entry name" value="Winged helix' DNA-binding domain"/>
    <property type="match status" value="1"/>
</dbReference>
<dbReference type="Proteomes" id="UP000296216">
    <property type="component" value="Chromosome"/>
</dbReference>
<feature type="domain" description="DUF7347" evidence="1">
    <location>
        <begin position="6"/>
        <end position="78"/>
    </location>
</feature>
<organism evidence="3 5">
    <name type="scientific">Halobacterium salinarum (strain ATCC 33171 / DSM 3754 / JCM 8978 / NBRC 102687 / NCIMB 764 / 91-R6)</name>
    <dbReference type="NCBI Taxonomy" id="2597657"/>
    <lineage>
        <taxon>Archaea</taxon>
        <taxon>Methanobacteriati</taxon>
        <taxon>Methanobacteriota</taxon>
        <taxon>Stenosarchaea group</taxon>
        <taxon>Halobacteria</taxon>
        <taxon>Halobacteriales</taxon>
        <taxon>Halobacteriaceae</taxon>
        <taxon>Halobacterium</taxon>
    </lineage>
</organism>
<reference evidence="4 6" key="2">
    <citation type="submission" date="2019-07" db="EMBL/GenBank/DDBJ databases">
        <title>Genomic Encyclopedia of Archaeal and Bacterial Type Strains, Phase II (KMG-II): from individual species to whole genera.</title>
        <authorList>
            <person name="Goeker M."/>
        </authorList>
    </citation>
    <scope>NUCLEOTIDE SEQUENCE [LARGE SCALE GENOMIC DNA]</scope>
    <source>
        <strain evidence="4 6">DSM 3754</strain>
    </source>
</reference>
<sequence>MTDDAEAAFSAVADELRVRILRELWDADDPLSFSELRECVDVQDSGRFNYHLGELRGLFVEQTEDGYDLRFAGRKLVGSLHSGVYTETGGMVGPQSVDGTCVLCGSDLEAVYEDQVGKVDCTDCEVTIIQTGVPPAFVDGREDDLAAAIDGYVRTTSRSLLDGFCPTCSGPTAGHLAENDYGPQAVVNCERCGISFSGLAAWVAVDHPAVLSFYDDHDRSVRDTALWHLDWLADAEWVDGAAGDRATVEVRLDDERLRVTVTDDLAVTAVDRAQTD</sequence>
<evidence type="ECO:0000313" key="3">
    <source>
        <dbReference type="EMBL" id="QCC45843.1"/>
    </source>
</evidence>
<dbReference type="InterPro" id="IPR011991">
    <property type="entry name" value="ArsR-like_HTH"/>
</dbReference>
<dbReference type="InterPro" id="IPR055775">
    <property type="entry name" value="DUF7351"/>
</dbReference>
<dbReference type="EMBL" id="VRYN01000001">
    <property type="protein sequence ID" value="TYO82102.1"/>
    <property type="molecule type" value="Genomic_DNA"/>
</dbReference>
<dbReference type="GeneID" id="68694784"/>